<evidence type="ECO:0000259" key="2">
    <source>
        <dbReference type="SMART" id="SM00014"/>
    </source>
</evidence>
<dbReference type="InterPro" id="IPR033879">
    <property type="entry name" value="UPP_Pase"/>
</dbReference>
<keyword evidence="4" id="KW-1185">Reference proteome</keyword>
<dbReference type="GO" id="GO:0005886">
    <property type="term" value="C:plasma membrane"/>
    <property type="evidence" value="ECO:0007669"/>
    <property type="project" value="InterPro"/>
</dbReference>
<dbReference type="CDD" id="cd03385">
    <property type="entry name" value="PAP2_BcrC_like"/>
    <property type="match status" value="1"/>
</dbReference>
<organism evidence="3 4">
    <name type="scientific">Neobacillus mesonae</name>
    <dbReference type="NCBI Taxonomy" id="1193713"/>
    <lineage>
        <taxon>Bacteria</taxon>
        <taxon>Bacillati</taxon>
        <taxon>Bacillota</taxon>
        <taxon>Bacilli</taxon>
        <taxon>Bacillales</taxon>
        <taxon>Bacillaceae</taxon>
        <taxon>Neobacillus</taxon>
    </lineage>
</organism>
<keyword evidence="1" id="KW-0812">Transmembrane</keyword>
<keyword evidence="1" id="KW-0472">Membrane</keyword>
<dbReference type="InterPro" id="IPR036938">
    <property type="entry name" value="PAP2/HPO_sf"/>
</dbReference>
<proteinExistence type="predicted"/>
<name>A0A3Q9QUW8_9BACI</name>
<evidence type="ECO:0000313" key="4">
    <source>
        <dbReference type="Proteomes" id="UP000282892"/>
    </source>
</evidence>
<dbReference type="KEGG" id="nmk:CHR53_12150"/>
<dbReference type="GO" id="GO:0050380">
    <property type="term" value="F:undecaprenyl-diphosphatase activity"/>
    <property type="evidence" value="ECO:0007669"/>
    <property type="project" value="InterPro"/>
</dbReference>
<dbReference type="PANTHER" id="PTHR14969:SF58">
    <property type="entry name" value="UNDECAPRENYL-DIPHOSPHATASE BCRC"/>
    <property type="match status" value="1"/>
</dbReference>
<dbReference type="Gene3D" id="1.20.144.10">
    <property type="entry name" value="Phosphatidic acid phosphatase type 2/haloperoxidase"/>
    <property type="match status" value="1"/>
</dbReference>
<evidence type="ECO:0000313" key="3">
    <source>
        <dbReference type="EMBL" id="AZU61973.1"/>
    </source>
</evidence>
<dbReference type="Proteomes" id="UP000282892">
    <property type="component" value="Chromosome"/>
</dbReference>
<feature type="transmembrane region" description="Helical" evidence="1">
    <location>
        <begin position="52"/>
        <end position="75"/>
    </location>
</feature>
<dbReference type="PANTHER" id="PTHR14969">
    <property type="entry name" value="SPHINGOSINE-1-PHOSPHATE PHOSPHOHYDROLASE"/>
    <property type="match status" value="1"/>
</dbReference>
<protein>
    <submittedName>
        <fullName evidence="3">Undecaprenyl-diphosphatase</fullName>
    </submittedName>
</protein>
<dbReference type="InterPro" id="IPR000326">
    <property type="entry name" value="PAP2/HPO"/>
</dbReference>
<reference evidence="3 4" key="1">
    <citation type="submission" date="2017-07" db="EMBL/GenBank/DDBJ databases">
        <title>The complete genome sequence of Bacillus mesonae strain H20-5, an efficient strain improving plant abiotic stress resistance.</title>
        <authorList>
            <person name="Kim S.Y."/>
            <person name="Song H."/>
            <person name="Sang M.K."/>
            <person name="Weon H.-Y."/>
            <person name="Song J."/>
        </authorList>
    </citation>
    <scope>NUCLEOTIDE SEQUENCE [LARGE SCALE GENOMIC DNA]</scope>
    <source>
        <strain evidence="3 4">H20-5</strain>
    </source>
</reference>
<dbReference type="EMBL" id="CP022572">
    <property type="protein sequence ID" value="AZU61973.1"/>
    <property type="molecule type" value="Genomic_DNA"/>
</dbReference>
<dbReference type="RefSeq" id="WP_066397910.1">
    <property type="nucleotide sequence ID" value="NZ_CP022572.1"/>
</dbReference>
<dbReference type="STRING" id="1193713.GCA_001636315_04859"/>
<feature type="transmembrane region" description="Helical" evidence="1">
    <location>
        <begin position="141"/>
        <end position="160"/>
    </location>
</feature>
<sequence length="195" mass="21606">MNYDLFKSINQFAGHHPFLDGLMAGVTNNALMIYAIVLLLIWFFGKDQYKKTVVYAAITGAFALLINFIIGHMYFEPRPFVSHKVNLLVDHAADASFPSDHTTGAFALALAVLFVHRKIGIGMLLFAFLTGLSRIYVGHHYPFDILGSIIVSLVISTVVFKLSPFLEPVANAIIHIYNRIPLVPKTTAKGNSKNL</sequence>
<accession>A0A3Q9QUW8</accession>
<feature type="transmembrane region" description="Helical" evidence="1">
    <location>
        <begin position="105"/>
        <end position="129"/>
    </location>
</feature>
<dbReference type="OrthoDB" id="9789113at2"/>
<feature type="transmembrane region" description="Helical" evidence="1">
    <location>
        <begin position="22"/>
        <end position="45"/>
    </location>
</feature>
<dbReference type="AlphaFoldDB" id="A0A3Q9QUW8"/>
<dbReference type="SUPFAM" id="SSF48317">
    <property type="entry name" value="Acid phosphatase/Vanadium-dependent haloperoxidase"/>
    <property type="match status" value="1"/>
</dbReference>
<keyword evidence="1" id="KW-1133">Transmembrane helix</keyword>
<dbReference type="Pfam" id="PF01569">
    <property type="entry name" value="PAP2"/>
    <property type="match status" value="1"/>
</dbReference>
<evidence type="ECO:0000256" key="1">
    <source>
        <dbReference type="SAM" id="Phobius"/>
    </source>
</evidence>
<gene>
    <name evidence="3" type="ORF">CHR53_12150</name>
</gene>
<dbReference type="SMART" id="SM00014">
    <property type="entry name" value="acidPPc"/>
    <property type="match status" value="1"/>
</dbReference>
<feature type="domain" description="Phosphatidic acid phosphatase type 2/haloperoxidase" evidence="2">
    <location>
        <begin position="52"/>
        <end position="160"/>
    </location>
</feature>